<gene>
    <name evidence="5" type="ORF">AB4Y30_00985</name>
</gene>
<sequence length="267" mass="30160">METQDRAIHDAILFIQENLDKDLSLEKLANEAAYSPYHFSRMFKKHVGVPPKYYVSSMRLQLAKRLLLDTNFPIRDIGFEVGQQSLGTFTTRFTKSIGITPAAFRTAQTNSNQYMTDLKSNKRLTTERQNSSPYHQVVGSIHAEENFDGIIFIGIFSKPIPEGLPIRGTLLMTTGEFELNHIPVGTYYLMATALSWGIDSKSILIPQETLRVRHPIPIHLDGRNILSSIHLTMHKPAITDPPILISLPLLMKHFLQRSPISHGKEGI</sequence>
<dbReference type="PROSITE" id="PS01124">
    <property type="entry name" value="HTH_ARAC_FAMILY_2"/>
    <property type="match status" value="1"/>
</dbReference>
<proteinExistence type="predicted"/>
<evidence type="ECO:0000256" key="1">
    <source>
        <dbReference type="ARBA" id="ARBA00023015"/>
    </source>
</evidence>
<keyword evidence="2" id="KW-0238">DNA-binding</keyword>
<accession>A0AB39HR17</accession>
<dbReference type="SMART" id="SM00342">
    <property type="entry name" value="HTH_ARAC"/>
    <property type="match status" value="1"/>
</dbReference>
<evidence type="ECO:0000259" key="4">
    <source>
        <dbReference type="PROSITE" id="PS01124"/>
    </source>
</evidence>
<feature type="domain" description="HTH araC/xylS-type" evidence="4">
    <location>
        <begin position="9"/>
        <end position="107"/>
    </location>
</feature>
<dbReference type="GO" id="GO:0043565">
    <property type="term" value="F:sequence-specific DNA binding"/>
    <property type="evidence" value="ECO:0007669"/>
    <property type="project" value="InterPro"/>
</dbReference>
<organism evidence="5">
    <name type="scientific">Ornithinibacillus sp. 4-3</name>
    <dbReference type="NCBI Taxonomy" id="3231488"/>
    <lineage>
        <taxon>Bacteria</taxon>
        <taxon>Bacillati</taxon>
        <taxon>Bacillota</taxon>
        <taxon>Bacilli</taxon>
        <taxon>Bacillales</taxon>
        <taxon>Bacillaceae</taxon>
        <taxon>Ornithinibacillus</taxon>
    </lineage>
</organism>
<evidence type="ECO:0000256" key="3">
    <source>
        <dbReference type="ARBA" id="ARBA00023163"/>
    </source>
</evidence>
<dbReference type="InterPro" id="IPR050959">
    <property type="entry name" value="MarA-like"/>
</dbReference>
<keyword evidence="3" id="KW-0804">Transcription</keyword>
<dbReference type="GO" id="GO:0003700">
    <property type="term" value="F:DNA-binding transcription factor activity"/>
    <property type="evidence" value="ECO:0007669"/>
    <property type="project" value="InterPro"/>
</dbReference>
<keyword evidence="1" id="KW-0805">Transcription regulation</keyword>
<reference evidence="5" key="1">
    <citation type="submission" date="2024-07" db="EMBL/GenBank/DDBJ databases">
        <title>Halotolerant mesophilic bacterium Ornithinibacillus sp. 4-3, sp. nov., isolated from soil.</title>
        <authorList>
            <person name="Sidarenka A.V."/>
            <person name="Guliayeva D.E."/>
            <person name="Leanovich S.I."/>
            <person name="Hileuskaya K.S."/>
            <person name="Akhremchuk A.E."/>
            <person name="Sikolenko M.A."/>
            <person name="Valentovich L.N."/>
        </authorList>
    </citation>
    <scope>NUCLEOTIDE SEQUENCE</scope>
    <source>
        <strain evidence="5">4-3</strain>
    </source>
</reference>
<dbReference type="RefSeq" id="WP_368653672.1">
    <property type="nucleotide sequence ID" value="NZ_CP162599.1"/>
</dbReference>
<dbReference type="InterPro" id="IPR018060">
    <property type="entry name" value="HTH_AraC"/>
</dbReference>
<evidence type="ECO:0000313" key="5">
    <source>
        <dbReference type="EMBL" id="XDK32985.1"/>
    </source>
</evidence>
<dbReference type="Gene3D" id="1.10.10.60">
    <property type="entry name" value="Homeodomain-like"/>
    <property type="match status" value="2"/>
</dbReference>
<dbReference type="Pfam" id="PF12833">
    <property type="entry name" value="HTH_18"/>
    <property type="match status" value="1"/>
</dbReference>
<evidence type="ECO:0000256" key="2">
    <source>
        <dbReference type="ARBA" id="ARBA00023125"/>
    </source>
</evidence>
<dbReference type="AlphaFoldDB" id="A0AB39HR17"/>
<dbReference type="PANTHER" id="PTHR47504">
    <property type="entry name" value="RIGHT ORIGIN-BINDING PROTEIN"/>
    <property type="match status" value="1"/>
</dbReference>
<dbReference type="SUPFAM" id="SSF46689">
    <property type="entry name" value="Homeodomain-like"/>
    <property type="match status" value="2"/>
</dbReference>
<dbReference type="PANTHER" id="PTHR47504:SF5">
    <property type="entry name" value="RIGHT ORIGIN-BINDING PROTEIN"/>
    <property type="match status" value="1"/>
</dbReference>
<dbReference type="EMBL" id="CP162599">
    <property type="protein sequence ID" value="XDK32985.1"/>
    <property type="molecule type" value="Genomic_DNA"/>
</dbReference>
<name>A0AB39HR17_9BACI</name>
<dbReference type="InterPro" id="IPR009057">
    <property type="entry name" value="Homeodomain-like_sf"/>
</dbReference>
<protein>
    <submittedName>
        <fullName evidence="5">Helix-turn-helix domain-containing protein</fullName>
    </submittedName>
</protein>